<organism evidence="2 3">
    <name type="scientific">Gossypium arboreum</name>
    <name type="common">Tree cotton</name>
    <name type="synonym">Gossypium nanking</name>
    <dbReference type="NCBI Taxonomy" id="29729"/>
    <lineage>
        <taxon>Eukaryota</taxon>
        <taxon>Viridiplantae</taxon>
        <taxon>Streptophyta</taxon>
        <taxon>Embryophyta</taxon>
        <taxon>Tracheophyta</taxon>
        <taxon>Spermatophyta</taxon>
        <taxon>Magnoliopsida</taxon>
        <taxon>eudicotyledons</taxon>
        <taxon>Gunneridae</taxon>
        <taxon>Pentapetalae</taxon>
        <taxon>rosids</taxon>
        <taxon>malvids</taxon>
        <taxon>Malvales</taxon>
        <taxon>Malvaceae</taxon>
        <taxon>Malvoideae</taxon>
        <taxon>Gossypium</taxon>
    </lineage>
</organism>
<dbReference type="Proteomes" id="UP000032142">
    <property type="component" value="Unassembled WGS sequence"/>
</dbReference>
<gene>
    <name evidence="2" type="ORF">F383_08717</name>
</gene>
<feature type="transmembrane region" description="Helical" evidence="1">
    <location>
        <begin position="29"/>
        <end position="52"/>
    </location>
</feature>
<keyword evidence="1" id="KW-1133">Transmembrane helix</keyword>
<accession>A0A0B0PJB4</accession>
<reference evidence="3" key="1">
    <citation type="submission" date="2014-09" db="EMBL/GenBank/DDBJ databases">
        <authorList>
            <person name="Mudge J."/>
            <person name="Ramaraj T."/>
            <person name="Lindquist I.E."/>
            <person name="Bharti A.K."/>
            <person name="Sundararajan A."/>
            <person name="Cameron C.T."/>
            <person name="Woodward J.E."/>
            <person name="May G.D."/>
            <person name="Brubaker C."/>
            <person name="Broadhvest J."/>
            <person name="Wilkins T.A."/>
        </authorList>
    </citation>
    <scope>NUCLEOTIDE SEQUENCE</scope>
    <source>
        <strain evidence="3">cv. AKA8401</strain>
    </source>
</reference>
<dbReference type="AlphaFoldDB" id="A0A0B0PJB4"/>
<name>A0A0B0PJB4_GOSAR</name>
<protein>
    <submittedName>
        <fullName evidence="2">Uncharacterized protein</fullName>
    </submittedName>
</protein>
<evidence type="ECO:0000313" key="3">
    <source>
        <dbReference type="Proteomes" id="UP000032142"/>
    </source>
</evidence>
<keyword evidence="3" id="KW-1185">Reference proteome</keyword>
<proteinExistence type="predicted"/>
<keyword evidence="1" id="KW-0812">Transmembrane</keyword>
<keyword evidence="1" id="KW-0472">Membrane</keyword>
<evidence type="ECO:0000256" key="1">
    <source>
        <dbReference type="SAM" id="Phobius"/>
    </source>
</evidence>
<evidence type="ECO:0000313" key="2">
    <source>
        <dbReference type="EMBL" id="KHG24992.1"/>
    </source>
</evidence>
<sequence>MVTHFINTSTHSASKPSFFIIFSTKLHSILSYALLISSFTAINPFFPPLLFFRVWRISYANRTLSQISLPGTKAL</sequence>
<dbReference type="EMBL" id="KN430877">
    <property type="protein sequence ID" value="KHG24992.1"/>
    <property type="molecule type" value="Genomic_DNA"/>
</dbReference>